<evidence type="ECO:0000313" key="2">
    <source>
        <dbReference type="EMBL" id="OEH86309.1"/>
    </source>
</evidence>
<sequence length="215" mass="24858">MKIQLINKTPDFLRTIWTAARTCYSAQTPLQLWNSEVSREEMLRLASRIIDSQHHSVVEHCSVTYAIEEISRTLLAQYSRHRIGISLSVQSQRYVTELSEKNDGLFDIVMPPKVTNNEEATKEYLRICQEIQDSYDRLISLGIPKEDARFVLPGGAGTNMVTTLNLRALFDLYRKRCITKGAQWEIKDMVQVMVDQLLEQEPWLEQFFAKEGSNE</sequence>
<organism evidence="2 3">
    <name type="scientific">Desulfuribacillus stibiiarsenatis</name>
    <dbReference type="NCBI Taxonomy" id="1390249"/>
    <lineage>
        <taxon>Bacteria</taxon>
        <taxon>Bacillati</taxon>
        <taxon>Bacillota</taxon>
        <taxon>Desulfuribacillia</taxon>
        <taxon>Desulfuribacillales</taxon>
        <taxon>Desulfuribacillaceae</taxon>
        <taxon>Desulfuribacillus</taxon>
    </lineage>
</organism>
<dbReference type="InterPro" id="IPR036098">
    <property type="entry name" value="Thymidylate_synthase_ThyX_sf"/>
</dbReference>
<dbReference type="PROSITE" id="PS51331">
    <property type="entry name" value="THYX"/>
    <property type="match status" value="1"/>
</dbReference>
<gene>
    <name evidence="2" type="ORF">BHU72_13875</name>
</gene>
<proteinExistence type="predicted"/>
<accession>A0A1E5L8J0</accession>
<dbReference type="EC" id="2.1.1.148" evidence="1"/>
<protein>
    <recommendedName>
        <fullName evidence="1">FAD-dependent thymidylate synthase</fullName>
        <ecNumber evidence="1">2.1.1.148</ecNumber>
    </recommendedName>
</protein>
<dbReference type="PANTHER" id="PTHR34934:SF1">
    <property type="entry name" value="FLAVIN-DEPENDENT THYMIDYLATE SYNTHASE"/>
    <property type="match status" value="1"/>
</dbReference>
<dbReference type="GO" id="GO:0050660">
    <property type="term" value="F:flavin adenine dinucleotide binding"/>
    <property type="evidence" value="ECO:0007669"/>
    <property type="project" value="UniProtKB-UniRule"/>
</dbReference>
<dbReference type="CDD" id="cd20175">
    <property type="entry name" value="ThyX"/>
    <property type="match status" value="1"/>
</dbReference>
<dbReference type="Proteomes" id="UP000095255">
    <property type="component" value="Unassembled WGS sequence"/>
</dbReference>
<dbReference type="AlphaFoldDB" id="A0A1E5L8J0"/>
<dbReference type="Gene3D" id="3.30.1360.170">
    <property type="match status" value="1"/>
</dbReference>
<dbReference type="STRING" id="1390249.BHU72_13875"/>
<dbReference type="InterPro" id="IPR003669">
    <property type="entry name" value="Thymidylate_synthase_ThyX"/>
</dbReference>
<dbReference type="GO" id="GO:0050797">
    <property type="term" value="F:thymidylate synthase (FAD) activity"/>
    <property type="evidence" value="ECO:0007669"/>
    <property type="project" value="UniProtKB-UniRule"/>
</dbReference>
<keyword evidence="3" id="KW-1185">Reference proteome</keyword>
<dbReference type="EMBL" id="MJAT01000005">
    <property type="protein sequence ID" value="OEH86309.1"/>
    <property type="molecule type" value="Genomic_DNA"/>
</dbReference>
<evidence type="ECO:0000256" key="1">
    <source>
        <dbReference type="NCBIfam" id="TIGR02170"/>
    </source>
</evidence>
<comment type="caution">
    <text evidence="2">The sequence shown here is derived from an EMBL/GenBank/DDBJ whole genome shotgun (WGS) entry which is preliminary data.</text>
</comment>
<dbReference type="Pfam" id="PF02511">
    <property type="entry name" value="Thy1"/>
    <property type="match status" value="1"/>
</dbReference>
<dbReference type="NCBIfam" id="TIGR02170">
    <property type="entry name" value="thyX"/>
    <property type="match status" value="1"/>
</dbReference>
<dbReference type="GO" id="GO:0006231">
    <property type="term" value="P:dTMP biosynthetic process"/>
    <property type="evidence" value="ECO:0007669"/>
    <property type="project" value="UniProtKB-UniRule"/>
</dbReference>
<dbReference type="GO" id="GO:0070402">
    <property type="term" value="F:NADPH binding"/>
    <property type="evidence" value="ECO:0007669"/>
    <property type="project" value="TreeGrafter"/>
</dbReference>
<dbReference type="RefSeq" id="WP_069701287.1">
    <property type="nucleotide sequence ID" value="NZ_MJAT01000005.1"/>
</dbReference>
<dbReference type="SUPFAM" id="SSF69796">
    <property type="entry name" value="Thymidylate synthase-complementing protein Thy1"/>
    <property type="match status" value="1"/>
</dbReference>
<evidence type="ECO:0000313" key="3">
    <source>
        <dbReference type="Proteomes" id="UP000095255"/>
    </source>
</evidence>
<dbReference type="OrthoDB" id="9780625at2"/>
<name>A0A1E5L8J0_9FIRM</name>
<dbReference type="PANTHER" id="PTHR34934">
    <property type="entry name" value="FLAVIN-DEPENDENT THYMIDYLATE SYNTHASE"/>
    <property type="match status" value="1"/>
</dbReference>
<dbReference type="GO" id="GO:0004799">
    <property type="term" value="F:thymidylate synthase activity"/>
    <property type="evidence" value="ECO:0007669"/>
    <property type="project" value="TreeGrafter"/>
</dbReference>
<reference evidence="2 3" key="1">
    <citation type="submission" date="2016-09" db="EMBL/GenBank/DDBJ databases">
        <title>Desulfuribacillus arsenicus sp. nov., an obligately anaerobic, dissimilatory arsenic- and antimonate-reducing bacterium isolated from anoxic sediments.</title>
        <authorList>
            <person name="Abin C.A."/>
            <person name="Hollibaugh J.T."/>
        </authorList>
    </citation>
    <scope>NUCLEOTIDE SEQUENCE [LARGE SCALE GENOMIC DNA]</scope>
    <source>
        <strain evidence="2 3">MLFW-2</strain>
    </source>
</reference>